<dbReference type="PANTHER" id="PTHR46865">
    <property type="entry name" value="OXIDOREDUCTASE-RELATED"/>
    <property type="match status" value="1"/>
</dbReference>
<sequence length="381" mass="40909">MDITIVGGGVCGLALAHELAPDHRVTVLESSPGPRGGGYMIDFFGPGFVAAERMGVLEELRLRGHVFDGVRYGLPDGSDSGTIDAGPLVEAAGGRYFSILRPEVELGLLAQLPDSVDLRYGTRVVEVEDVGPERAAVVTAGGEVLTSDLVVACDGVRSPVREQVAPGHGPILPMGYRAASYLYEDPQLAHELGERMLMSDSIQRVGWLYAADVDQVGVMFAERVDRQGTERPVPDPDRLCRRFSGLHPQIDRALTHVPDSFYDDLVAQSHAPRWSRGRVVLAGDAAHAPSLLAGQGTSLAIAGAEALARSLRAAGPHIEVGLAEYERRWRPTAEKVRRSGRLSASAFIPATTFQLRVQQVGRRAMGLPGVSRLLSRQFVAA</sequence>
<dbReference type="Pfam" id="PF01494">
    <property type="entry name" value="FAD_binding_3"/>
    <property type="match status" value="1"/>
</dbReference>
<dbReference type="Proteomes" id="UP001595937">
    <property type="component" value="Unassembled WGS sequence"/>
</dbReference>
<gene>
    <name evidence="2" type="ORF">ACFPK8_14620</name>
</gene>
<dbReference type="InterPro" id="IPR051704">
    <property type="entry name" value="FAD_aromatic-hydroxylase"/>
</dbReference>
<dbReference type="RefSeq" id="WP_193119050.1">
    <property type="nucleotide sequence ID" value="NZ_BAAAIR010000004.1"/>
</dbReference>
<dbReference type="Gene3D" id="3.50.50.60">
    <property type="entry name" value="FAD/NAD(P)-binding domain"/>
    <property type="match status" value="1"/>
</dbReference>
<evidence type="ECO:0000259" key="1">
    <source>
        <dbReference type="Pfam" id="PF01494"/>
    </source>
</evidence>
<dbReference type="SUPFAM" id="SSF51905">
    <property type="entry name" value="FAD/NAD(P)-binding domain"/>
    <property type="match status" value="1"/>
</dbReference>
<dbReference type="PRINTS" id="PR00420">
    <property type="entry name" value="RNGMNOXGNASE"/>
</dbReference>
<protein>
    <submittedName>
        <fullName evidence="2">FAD-dependent monooxygenase</fullName>
    </submittedName>
</protein>
<organism evidence="2 3">
    <name type="scientific">Brachybacterium tyrofermentans</name>
    <dbReference type="NCBI Taxonomy" id="47848"/>
    <lineage>
        <taxon>Bacteria</taxon>
        <taxon>Bacillati</taxon>
        <taxon>Actinomycetota</taxon>
        <taxon>Actinomycetes</taxon>
        <taxon>Micrococcales</taxon>
        <taxon>Dermabacteraceae</taxon>
        <taxon>Brachybacterium</taxon>
    </lineage>
</organism>
<accession>A0ABW0FIV6</accession>
<reference evidence="3" key="1">
    <citation type="journal article" date="2019" name="Int. J. Syst. Evol. Microbiol.">
        <title>The Global Catalogue of Microorganisms (GCM) 10K type strain sequencing project: providing services to taxonomists for standard genome sequencing and annotation.</title>
        <authorList>
            <consortium name="The Broad Institute Genomics Platform"/>
            <consortium name="The Broad Institute Genome Sequencing Center for Infectious Disease"/>
            <person name="Wu L."/>
            <person name="Ma J."/>
        </authorList>
    </citation>
    <scope>NUCLEOTIDE SEQUENCE [LARGE SCALE GENOMIC DNA]</scope>
    <source>
        <strain evidence="3">CGMCC 1.16455</strain>
    </source>
</reference>
<dbReference type="EMBL" id="JBHSLN010000081">
    <property type="protein sequence ID" value="MFC5298743.1"/>
    <property type="molecule type" value="Genomic_DNA"/>
</dbReference>
<keyword evidence="2" id="KW-0503">Monooxygenase</keyword>
<evidence type="ECO:0000313" key="3">
    <source>
        <dbReference type="Proteomes" id="UP001595937"/>
    </source>
</evidence>
<dbReference type="GO" id="GO:0004497">
    <property type="term" value="F:monooxygenase activity"/>
    <property type="evidence" value="ECO:0007669"/>
    <property type="project" value="UniProtKB-KW"/>
</dbReference>
<dbReference type="GeneID" id="303295693"/>
<dbReference type="InterPro" id="IPR036188">
    <property type="entry name" value="FAD/NAD-bd_sf"/>
</dbReference>
<feature type="domain" description="FAD-binding" evidence="1">
    <location>
        <begin position="2"/>
        <end position="336"/>
    </location>
</feature>
<keyword evidence="2" id="KW-0560">Oxidoreductase</keyword>
<dbReference type="InterPro" id="IPR002938">
    <property type="entry name" value="FAD-bd"/>
</dbReference>
<name>A0ABW0FIV6_9MICO</name>
<comment type="caution">
    <text evidence="2">The sequence shown here is derived from an EMBL/GenBank/DDBJ whole genome shotgun (WGS) entry which is preliminary data.</text>
</comment>
<keyword evidence="3" id="KW-1185">Reference proteome</keyword>
<evidence type="ECO:0000313" key="2">
    <source>
        <dbReference type="EMBL" id="MFC5298743.1"/>
    </source>
</evidence>
<proteinExistence type="predicted"/>